<comment type="caution">
    <text evidence="1">The sequence shown here is derived from an EMBL/GenBank/DDBJ whole genome shotgun (WGS) entry which is preliminary data.</text>
</comment>
<dbReference type="Proteomes" id="UP000314294">
    <property type="component" value="Unassembled WGS sequence"/>
</dbReference>
<sequence length="121" mass="13614">MQLWSSARLLVITNAKFTDLLRAQSNGITSALRSVSTIMVMWYGVQHSRNAITTAMITFMARCFLKPRVRSSLATTTMTSSGSRKPKMWRNPRVTFLHETALPMSKVSWQIILSAFSLEAS</sequence>
<name>A0A4Z2GKM4_9TELE</name>
<dbReference type="EMBL" id="SRLO01000503">
    <property type="protein sequence ID" value="TNN53859.1"/>
    <property type="molecule type" value="Genomic_DNA"/>
</dbReference>
<evidence type="ECO:0000313" key="1">
    <source>
        <dbReference type="EMBL" id="TNN53859.1"/>
    </source>
</evidence>
<gene>
    <name evidence="1" type="ORF">EYF80_035920</name>
</gene>
<organism evidence="1 2">
    <name type="scientific">Liparis tanakae</name>
    <name type="common">Tanaka's snailfish</name>
    <dbReference type="NCBI Taxonomy" id="230148"/>
    <lineage>
        <taxon>Eukaryota</taxon>
        <taxon>Metazoa</taxon>
        <taxon>Chordata</taxon>
        <taxon>Craniata</taxon>
        <taxon>Vertebrata</taxon>
        <taxon>Euteleostomi</taxon>
        <taxon>Actinopterygii</taxon>
        <taxon>Neopterygii</taxon>
        <taxon>Teleostei</taxon>
        <taxon>Neoteleostei</taxon>
        <taxon>Acanthomorphata</taxon>
        <taxon>Eupercaria</taxon>
        <taxon>Perciformes</taxon>
        <taxon>Cottioidei</taxon>
        <taxon>Cottales</taxon>
        <taxon>Liparidae</taxon>
        <taxon>Liparis</taxon>
    </lineage>
</organism>
<dbReference type="AlphaFoldDB" id="A0A4Z2GKM4"/>
<evidence type="ECO:0000313" key="2">
    <source>
        <dbReference type="Proteomes" id="UP000314294"/>
    </source>
</evidence>
<accession>A0A4Z2GKM4</accession>
<keyword evidence="2" id="KW-1185">Reference proteome</keyword>
<proteinExistence type="predicted"/>
<reference evidence="1 2" key="1">
    <citation type="submission" date="2019-03" db="EMBL/GenBank/DDBJ databases">
        <title>First draft genome of Liparis tanakae, snailfish: a comprehensive survey of snailfish specific genes.</title>
        <authorList>
            <person name="Kim W."/>
            <person name="Song I."/>
            <person name="Jeong J.-H."/>
            <person name="Kim D."/>
            <person name="Kim S."/>
            <person name="Ryu S."/>
            <person name="Song J.Y."/>
            <person name="Lee S.K."/>
        </authorList>
    </citation>
    <scope>NUCLEOTIDE SEQUENCE [LARGE SCALE GENOMIC DNA]</scope>
    <source>
        <tissue evidence="1">Muscle</tissue>
    </source>
</reference>
<protein>
    <submittedName>
        <fullName evidence="1">Uncharacterized protein</fullName>
    </submittedName>
</protein>